<dbReference type="EMBL" id="PGGW01000058">
    <property type="protein sequence ID" value="PJE96572.1"/>
    <property type="molecule type" value="Genomic_DNA"/>
</dbReference>
<dbReference type="Proteomes" id="UP000230407">
    <property type="component" value="Unassembled WGS sequence"/>
</dbReference>
<reference evidence="2 3" key="1">
    <citation type="submission" date="2017-11" db="EMBL/GenBank/DDBJ databases">
        <title>Streptomyces carmine sp. nov., a novel actinomycete isolated from Sophora alopecuroides in Xinjiang, China.</title>
        <authorList>
            <person name="Wang Y."/>
            <person name="Luo X."/>
            <person name="Wan C."/>
            <person name="Zhang L."/>
        </authorList>
    </citation>
    <scope>NUCLEOTIDE SEQUENCE [LARGE SCALE GENOMIC DNA]</scope>
    <source>
        <strain evidence="2 3">TRM SA0054</strain>
    </source>
</reference>
<accession>A0A2M8LX86</accession>
<evidence type="ECO:0000313" key="3">
    <source>
        <dbReference type="Proteomes" id="UP000230407"/>
    </source>
</evidence>
<sequence length="159" mass="18095">MSTARWLDEREQRTWRAFLGATQRVREELDRQMQRDAGMPLAYYQILAMLSEAPERTLTMSRLARITGSSASRLSHAVARLEGKGWISRCQHPADHRTTLATLTDEGFTELESVAPGHVEQVRNSLFDHLDPEQTEQLLDICLAVLTDNRECARENAES</sequence>
<dbReference type="PANTHER" id="PTHR33164:SF99">
    <property type="entry name" value="MARR FAMILY REGULATORY PROTEIN"/>
    <property type="match status" value="1"/>
</dbReference>
<proteinExistence type="predicted"/>
<dbReference type="InterPro" id="IPR036390">
    <property type="entry name" value="WH_DNA-bd_sf"/>
</dbReference>
<gene>
    <name evidence="2" type="ORF">CUT44_18670</name>
</gene>
<evidence type="ECO:0000313" key="2">
    <source>
        <dbReference type="EMBL" id="PJE96572.1"/>
    </source>
</evidence>
<dbReference type="RefSeq" id="WP_100203064.1">
    <property type="nucleotide sequence ID" value="NZ_PGGW01000058.1"/>
</dbReference>
<dbReference type="GO" id="GO:0006950">
    <property type="term" value="P:response to stress"/>
    <property type="evidence" value="ECO:0007669"/>
    <property type="project" value="TreeGrafter"/>
</dbReference>
<dbReference type="AlphaFoldDB" id="A0A2M8LX86"/>
<name>A0A2M8LX86_9ACTN</name>
<protein>
    <submittedName>
        <fullName evidence="2">MarR family transcriptional regulator</fullName>
    </submittedName>
</protein>
<comment type="caution">
    <text evidence="2">The sequence shown here is derived from an EMBL/GenBank/DDBJ whole genome shotgun (WGS) entry which is preliminary data.</text>
</comment>
<dbReference type="GO" id="GO:0003700">
    <property type="term" value="F:DNA-binding transcription factor activity"/>
    <property type="evidence" value="ECO:0007669"/>
    <property type="project" value="InterPro"/>
</dbReference>
<dbReference type="InterPro" id="IPR000835">
    <property type="entry name" value="HTH_MarR-typ"/>
</dbReference>
<dbReference type="InterPro" id="IPR036388">
    <property type="entry name" value="WH-like_DNA-bd_sf"/>
</dbReference>
<dbReference type="SMART" id="SM00347">
    <property type="entry name" value="HTH_MARR"/>
    <property type="match status" value="1"/>
</dbReference>
<dbReference type="InterPro" id="IPR039422">
    <property type="entry name" value="MarR/SlyA-like"/>
</dbReference>
<organism evidence="2 3">
    <name type="scientific">Streptomyces carminius</name>
    <dbReference type="NCBI Taxonomy" id="2665496"/>
    <lineage>
        <taxon>Bacteria</taxon>
        <taxon>Bacillati</taxon>
        <taxon>Actinomycetota</taxon>
        <taxon>Actinomycetes</taxon>
        <taxon>Kitasatosporales</taxon>
        <taxon>Streptomycetaceae</taxon>
        <taxon>Streptomyces</taxon>
    </lineage>
</organism>
<dbReference type="PROSITE" id="PS50995">
    <property type="entry name" value="HTH_MARR_2"/>
    <property type="match status" value="1"/>
</dbReference>
<dbReference type="SUPFAM" id="SSF46785">
    <property type="entry name" value="Winged helix' DNA-binding domain"/>
    <property type="match status" value="1"/>
</dbReference>
<evidence type="ECO:0000259" key="1">
    <source>
        <dbReference type="PROSITE" id="PS50995"/>
    </source>
</evidence>
<dbReference type="PANTHER" id="PTHR33164">
    <property type="entry name" value="TRANSCRIPTIONAL REGULATOR, MARR FAMILY"/>
    <property type="match status" value="1"/>
</dbReference>
<keyword evidence="3" id="KW-1185">Reference proteome</keyword>
<dbReference type="Gene3D" id="1.10.10.10">
    <property type="entry name" value="Winged helix-like DNA-binding domain superfamily/Winged helix DNA-binding domain"/>
    <property type="match status" value="1"/>
</dbReference>
<dbReference type="Pfam" id="PF12802">
    <property type="entry name" value="MarR_2"/>
    <property type="match status" value="1"/>
</dbReference>
<feature type="domain" description="HTH marR-type" evidence="1">
    <location>
        <begin position="11"/>
        <end position="147"/>
    </location>
</feature>